<dbReference type="RefSeq" id="WP_284101975.1">
    <property type="nucleotide sequence ID" value="NZ_JARRAF010000022.1"/>
</dbReference>
<evidence type="ECO:0008006" key="3">
    <source>
        <dbReference type="Google" id="ProtNLM"/>
    </source>
</evidence>
<proteinExistence type="predicted"/>
<accession>A0ABT7E0U4</accession>
<dbReference type="Gene3D" id="1.10.10.10">
    <property type="entry name" value="Winged helix-like DNA-binding domain superfamily/Winged helix DNA-binding domain"/>
    <property type="match status" value="1"/>
</dbReference>
<keyword evidence="2" id="KW-1185">Reference proteome</keyword>
<dbReference type="Proteomes" id="UP001172778">
    <property type="component" value="Unassembled WGS sequence"/>
</dbReference>
<protein>
    <recommendedName>
        <fullName evidence="3">FeoC-like transcriptional regulator</fullName>
    </recommendedName>
</protein>
<dbReference type="InterPro" id="IPR036388">
    <property type="entry name" value="WH-like_DNA-bd_sf"/>
</dbReference>
<evidence type="ECO:0000313" key="2">
    <source>
        <dbReference type="Proteomes" id="UP001172778"/>
    </source>
</evidence>
<organism evidence="1 2">
    <name type="scientific">Parachitinimonas caeni</name>
    <dbReference type="NCBI Taxonomy" id="3031301"/>
    <lineage>
        <taxon>Bacteria</taxon>
        <taxon>Pseudomonadati</taxon>
        <taxon>Pseudomonadota</taxon>
        <taxon>Betaproteobacteria</taxon>
        <taxon>Neisseriales</taxon>
        <taxon>Chitinibacteraceae</taxon>
        <taxon>Parachitinimonas</taxon>
    </lineage>
</organism>
<reference evidence="1" key="1">
    <citation type="submission" date="2023-03" db="EMBL/GenBank/DDBJ databases">
        <title>Chitinimonas shenzhenensis gen. nov., sp. nov., a novel member of family Burkholderiaceae isolated from activated sludge collected in Shen Zhen, China.</title>
        <authorList>
            <person name="Wang X."/>
        </authorList>
    </citation>
    <scope>NUCLEOTIDE SEQUENCE</scope>
    <source>
        <strain evidence="1">DQS-5</strain>
    </source>
</reference>
<evidence type="ECO:0000313" key="1">
    <source>
        <dbReference type="EMBL" id="MDK2125664.1"/>
    </source>
</evidence>
<comment type="caution">
    <text evidence="1">The sequence shown here is derived from an EMBL/GenBank/DDBJ whole genome shotgun (WGS) entry which is preliminary data.</text>
</comment>
<name>A0ABT7E0U4_9NEIS</name>
<dbReference type="EMBL" id="JARRAF010000022">
    <property type="protein sequence ID" value="MDK2125664.1"/>
    <property type="molecule type" value="Genomic_DNA"/>
</dbReference>
<sequence>MLIARIKQCLQTSPASAQALAQATGGDIATINVALETLLVRGKIAPLAMACNRGRCGHCSSTCSDGQMYRWVEA</sequence>
<gene>
    <name evidence="1" type="ORF">PZA18_16540</name>
</gene>